<evidence type="ECO:0000313" key="3">
    <source>
        <dbReference type="Proteomes" id="UP000002505"/>
    </source>
</evidence>
<dbReference type="HOGENOM" id="CLU_3387762_0_0_11"/>
<dbReference type="EMBL" id="CP001342">
    <property type="protein sequence ID" value="ACL41930.1"/>
    <property type="molecule type" value="Genomic_DNA"/>
</dbReference>
<geneLocation type="plasmid" evidence="2 3">
    <name>pACHL01</name>
</geneLocation>
<protein>
    <submittedName>
        <fullName evidence="2">Uncharacterized protein</fullName>
    </submittedName>
</protein>
<organism evidence="2 3">
    <name type="scientific">Pseudarthrobacter chlorophenolicus (strain ATCC 700700 / DSM 12829 / CIP 107037 / JCM 12360 / KCTC 9906 / NCIMB 13794 / A6)</name>
    <name type="common">Arthrobacter chlorophenolicus</name>
    <dbReference type="NCBI Taxonomy" id="452863"/>
    <lineage>
        <taxon>Bacteria</taxon>
        <taxon>Bacillati</taxon>
        <taxon>Actinomycetota</taxon>
        <taxon>Actinomycetes</taxon>
        <taxon>Micrococcales</taxon>
        <taxon>Micrococcaceae</taxon>
        <taxon>Pseudarthrobacter</taxon>
    </lineage>
</organism>
<feature type="region of interest" description="Disordered" evidence="1">
    <location>
        <begin position="1"/>
        <end position="32"/>
    </location>
</feature>
<dbReference type="AlphaFoldDB" id="B8HHN3"/>
<dbReference type="Proteomes" id="UP000002505">
    <property type="component" value="Plasmid pACHL01"/>
</dbReference>
<proteinExistence type="predicted"/>
<dbReference type="KEGG" id="ach:Achl_3979"/>
<reference evidence="2" key="1">
    <citation type="submission" date="2009-01" db="EMBL/GenBank/DDBJ databases">
        <title>Complete sequence of plasmid1 of Arthrobacter chlorophenolicus A6.</title>
        <authorList>
            <consortium name="US DOE Joint Genome Institute"/>
            <person name="Lucas S."/>
            <person name="Copeland A."/>
            <person name="Lapidus A."/>
            <person name="Glavina del Rio T."/>
            <person name="Tice H."/>
            <person name="Bruce D."/>
            <person name="Goodwin L."/>
            <person name="Pitluck S."/>
            <person name="Goltsman E."/>
            <person name="Clum A."/>
            <person name="Larimer F."/>
            <person name="Land M."/>
            <person name="Hauser L."/>
            <person name="Kyrpides N."/>
            <person name="Mikhailova N."/>
            <person name="Jansson J."/>
            <person name="Richardson P."/>
        </authorList>
    </citation>
    <scope>NUCLEOTIDE SEQUENCE [LARGE SCALE GENOMIC DNA]</scope>
    <source>
        <strain evidence="2">A6</strain>
        <plasmid evidence="2">pACHL01</plasmid>
    </source>
</reference>
<accession>B8HHN3</accession>
<sequence>MDAGVETGRAADNHGGTAVMHDDRSSGYRVIA</sequence>
<evidence type="ECO:0000256" key="1">
    <source>
        <dbReference type="SAM" id="MobiDB-lite"/>
    </source>
</evidence>
<keyword evidence="2" id="KW-0614">Plasmid</keyword>
<keyword evidence="3" id="KW-1185">Reference proteome</keyword>
<evidence type="ECO:0000313" key="2">
    <source>
        <dbReference type="EMBL" id="ACL41930.1"/>
    </source>
</evidence>
<name>B8HHN3_PSECP</name>
<gene>
    <name evidence="2" type="ordered locus">Achl_3979</name>
</gene>